<name>A0A161JWX4_9GAMM</name>
<reference evidence="6 7" key="1">
    <citation type="submission" date="2016-02" db="EMBL/GenBank/DDBJ databases">
        <title>Complete genome sequencing and analysis of ATSB10, Dyella thiooxydans isolated from rhizosphere soil of sunflower (Helianthus annuus L.).</title>
        <authorList>
            <person name="Lee Y."/>
            <person name="Hwangbo K."/>
            <person name="Chung H."/>
            <person name="Yoo J."/>
            <person name="Kim K.Y."/>
            <person name="Sa T.M."/>
            <person name="Um Y."/>
            <person name="Madhaiyan M."/>
        </authorList>
    </citation>
    <scope>NUCLEOTIDE SEQUENCE [LARGE SCALE GENOMIC DNA]</scope>
    <source>
        <strain evidence="6 7">ATSB10</strain>
    </source>
</reference>
<evidence type="ECO:0000256" key="1">
    <source>
        <dbReference type="ARBA" id="ARBA00004514"/>
    </source>
</evidence>
<evidence type="ECO:0000256" key="4">
    <source>
        <dbReference type="ARBA" id="ARBA00023186"/>
    </source>
</evidence>
<comment type="subcellular location">
    <subcellularLocation>
        <location evidence="1">Cytoplasm</location>
        <location evidence="1">Cytosol</location>
    </subcellularLocation>
</comment>
<dbReference type="Proteomes" id="UP000077255">
    <property type="component" value="Chromosome"/>
</dbReference>
<keyword evidence="3" id="KW-1005">Bacterial flagellum biogenesis</keyword>
<keyword evidence="7" id="KW-1185">Reference proteome</keyword>
<dbReference type="RefSeq" id="WP_017461982.1">
    <property type="nucleotide sequence ID" value="NZ_CP014841.1"/>
</dbReference>
<proteinExistence type="predicted"/>
<evidence type="ECO:0000313" key="6">
    <source>
        <dbReference type="EMBL" id="AND67565.1"/>
    </source>
</evidence>
<dbReference type="AlphaFoldDB" id="A0A161JWX4"/>
<dbReference type="OrthoDB" id="9851919at2"/>
<sequence length="100" mass="10720">MESVAHPDLQRALELSALMLSSAREGDWAAATAHQAECDRLLRQAPVNAAGLMALRRLYQDQQELLGLAAAAREAVEQKRAHARTGHRAVSAYITAAGSS</sequence>
<dbReference type="Pfam" id="PF05400">
    <property type="entry name" value="FliT"/>
    <property type="match status" value="1"/>
</dbReference>
<gene>
    <name evidence="6" type="ORF">ATSB10_01110</name>
</gene>
<evidence type="ECO:0000313" key="7">
    <source>
        <dbReference type="Proteomes" id="UP000077255"/>
    </source>
</evidence>
<evidence type="ECO:0000256" key="5">
    <source>
        <dbReference type="ARBA" id="ARBA00093797"/>
    </source>
</evidence>
<protein>
    <recommendedName>
        <fullName evidence="5">Flagellar protein FliT</fullName>
    </recommendedName>
</protein>
<dbReference type="STRING" id="445710.ATSB10_01110"/>
<keyword evidence="4" id="KW-0143">Chaperone</keyword>
<dbReference type="InterPro" id="IPR008622">
    <property type="entry name" value="FliT"/>
</dbReference>
<dbReference type="EMBL" id="CP014841">
    <property type="protein sequence ID" value="AND67565.1"/>
    <property type="molecule type" value="Genomic_DNA"/>
</dbReference>
<organism evidence="6 7">
    <name type="scientific">Dyella thiooxydans</name>
    <dbReference type="NCBI Taxonomy" id="445710"/>
    <lineage>
        <taxon>Bacteria</taxon>
        <taxon>Pseudomonadati</taxon>
        <taxon>Pseudomonadota</taxon>
        <taxon>Gammaproteobacteria</taxon>
        <taxon>Lysobacterales</taxon>
        <taxon>Rhodanobacteraceae</taxon>
        <taxon>Dyella</taxon>
    </lineage>
</organism>
<keyword evidence="2" id="KW-0963">Cytoplasm</keyword>
<evidence type="ECO:0000256" key="3">
    <source>
        <dbReference type="ARBA" id="ARBA00022795"/>
    </source>
</evidence>
<dbReference type="PATRIC" id="fig|445710.3.peg.109"/>
<dbReference type="KEGG" id="dtx:ATSB10_01110"/>
<evidence type="ECO:0000256" key="2">
    <source>
        <dbReference type="ARBA" id="ARBA00022490"/>
    </source>
</evidence>
<accession>A0A161JWX4</accession>